<protein>
    <submittedName>
        <fullName evidence="2">Uncharacterized protein</fullName>
    </submittedName>
</protein>
<sequence length="86" mass="9209">MLWSFQEAVERQTLQIGASACGATAVVDVLKALGVDVAPEEADRCVQTRPRRNESPLPDYLLSRSEAGVCLFPLRLSSGCQSATDG</sequence>
<dbReference type="EMBL" id="JBCEZU010000156">
    <property type="protein sequence ID" value="KAK9523675.1"/>
    <property type="molecule type" value="Genomic_DNA"/>
</dbReference>
<name>A0AAW1EMC7_ZOAVI</name>
<gene>
    <name evidence="1" type="ORF">VZT92_017586</name>
    <name evidence="2" type="ORF">VZT92_017599</name>
</gene>
<evidence type="ECO:0000313" key="1">
    <source>
        <dbReference type="EMBL" id="KAK9523675.1"/>
    </source>
</evidence>
<comment type="caution">
    <text evidence="2">The sequence shown here is derived from an EMBL/GenBank/DDBJ whole genome shotgun (WGS) entry which is preliminary data.</text>
</comment>
<dbReference type="AlphaFoldDB" id="A0AAW1EMC7"/>
<reference evidence="2 3" key="1">
    <citation type="journal article" date="2024" name="Genome Biol. Evol.">
        <title>Chromosome-level genome assembly of the viviparous eelpout Zoarces viviparus.</title>
        <authorList>
            <person name="Fuhrmann N."/>
            <person name="Brasseur M.V."/>
            <person name="Bakowski C.E."/>
            <person name="Podsiadlowski L."/>
            <person name="Prost S."/>
            <person name="Krehenwinkel H."/>
            <person name="Mayer C."/>
        </authorList>
    </citation>
    <scope>NUCLEOTIDE SEQUENCE [LARGE SCALE GENOMIC DNA]</scope>
    <source>
        <strain evidence="2">NO-MEL_2022_Ind0_liver</strain>
    </source>
</reference>
<accession>A0AAW1EMC7</accession>
<keyword evidence="3" id="KW-1185">Reference proteome</keyword>
<organism evidence="2 3">
    <name type="scientific">Zoarces viviparus</name>
    <name type="common">Viviparous eelpout</name>
    <name type="synonym">Blennius viviparus</name>
    <dbReference type="NCBI Taxonomy" id="48416"/>
    <lineage>
        <taxon>Eukaryota</taxon>
        <taxon>Metazoa</taxon>
        <taxon>Chordata</taxon>
        <taxon>Craniata</taxon>
        <taxon>Vertebrata</taxon>
        <taxon>Euteleostomi</taxon>
        <taxon>Actinopterygii</taxon>
        <taxon>Neopterygii</taxon>
        <taxon>Teleostei</taxon>
        <taxon>Neoteleostei</taxon>
        <taxon>Acanthomorphata</taxon>
        <taxon>Eupercaria</taxon>
        <taxon>Perciformes</taxon>
        <taxon>Cottioidei</taxon>
        <taxon>Zoarcales</taxon>
        <taxon>Zoarcidae</taxon>
        <taxon>Zoarcinae</taxon>
        <taxon>Zoarces</taxon>
    </lineage>
</organism>
<dbReference type="EMBL" id="JBCEZU010000156">
    <property type="protein sequence ID" value="KAK9523693.1"/>
    <property type="molecule type" value="Genomic_DNA"/>
</dbReference>
<evidence type="ECO:0000313" key="3">
    <source>
        <dbReference type="Proteomes" id="UP001488805"/>
    </source>
</evidence>
<proteinExistence type="predicted"/>
<dbReference type="Proteomes" id="UP001488805">
    <property type="component" value="Unassembled WGS sequence"/>
</dbReference>
<evidence type="ECO:0000313" key="2">
    <source>
        <dbReference type="EMBL" id="KAK9523693.1"/>
    </source>
</evidence>